<name>A0ABU6NXX8_9BACI</name>
<dbReference type="Pfam" id="PF12698">
    <property type="entry name" value="ABC2_membrane_3"/>
    <property type="match status" value="1"/>
</dbReference>
<evidence type="ECO:0000256" key="2">
    <source>
        <dbReference type="ARBA" id="ARBA00022692"/>
    </source>
</evidence>
<dbReference type="PANTHER" id="PTHR43077:SF5">
    <property type="entry name" value="PHAGE INFECTION PROTEIN"/>
    <property type="match status" value="1"/>
</dbReference>
<keyword evidence="4 5" id="KW-0472">Membrane</keyword>
<feature type="transmembrane region" description="Helical" evidence="5">
    <location>
        <begin position="304"/>
        <end position="325"/>
    </location>
</feature>
<evidence type="ECO:0000256" key="4">
    <source>
        <dbReference type="ARBA" id="ARBA00023136"/>
    </source>
</evidence>
<evidence type="ECO:0000259" key="6">
    <source>
        <dbReference type="Pfam" id="PF12698"/>
    </source>
</evidence>
<keyword evidence="3 5" id="KW-1133">Transmembrane helix</keyword>
<sequence>MKTMRQFFKHTETYIGLAVAFAFLLIFFSVWMTAYDGVSERTDDLKIGFINEDEYFNTDEIVKQIPFQMKTYESVETAKKEMNERKLDMVMQIPENFTGNLQKGETNSINYFINEANPTMSKQIMDGAAKNITGKINENVYQYKQQIIQSNLSEQMKTTLPSEELAKNVSANISQVIQSLNIHPVQPSIEKVNEAKGFAVTMVPMMVVLASYVGSMIMSMNINIVAAKLKSNYSKWSIFMTRLIINLGASILLALITLLFLEIFNMNLKLSIFEFLLFQVLVFFSFLSLTQMFVIVFGQGGMLFNILLLSLQLVTSGVIVPRAMLSSFYQGLGEYLPATYAAEGYYNIIFGGTGMGNVLVILLLITAVTLFIAAGRVLFTGTTSKSSSSLAVDGEL</sequence>
<feature type="transmembrane region" description="Helical" evidence="5">
    <location>
        <begin position="198"/>
        <end position="222"/>
    </location>
</feature>
<feature type="transmembrane region" description="Helical" evidence="5">
    <location>
        <begin position="345"/>
        <end position="378"/>
    </location>
</feature>
<reference evidence="7 8" key="1">
    <citation type="submission" date="2023-03" db="EMBL/GenBank/DDBJ databases">
        <title>Bacillus Genome Sequencing.</title>
        <authorList>
            <person name="Dunlap C."/>
        </authorList>
    </citation>
    <scope>NUCLEOTIDE SEQUENCE [LARGE SCALE GENOMIC DNA]</scope>
    <source>
        <strain evidence="7 8">NRS-1717</strain>
    </source>
</reference>
<dbReference type="RefSeq" id="WP_066228942.1">
    <property type="nucleotide sequence ID" value="NZ_JARTFQ010000002.1"/>
</dbReference>
<organism evidence="7 8">
    <name type="scientific">Metabacillus fastidiosus</name>
    <dbReference type="NCBI Taxonomy" id="1458"/>
    <lineage>
        <taxon>Bacteria</taxon>
        <taxon>Bacillati</taxon>
        <taxon>Bacillota</taxon>
        <taxon>Bacilli</taxon>
        <taxon>Bacillales</taxon>
        <taxon>Bacillaceae</taxon>
        <taxon>Metabacillus</taxon>
    </lineage>
</organism>
<feature type="transmembrane region" description="Helical" evidence="5">
    <location>
        <begin position="276"/>
        <end position="297"/>
    </location>
</feature>
<keyword evidence="2 5" id="KW-0812">Transmembrane</keyword>
<protein>
    <submittedName>
        <fullName evidence="7">ABC transporter permease</fullName>
    </submittedName>
</protein>
<comment type="caution">
    <text evidence="7">The sequence shown here is derived from an EMBL/GenBank/DDBJ whole genome shotgun (WGS) entry which is preliminary data.</text>
</comment>
<evidence type="ECO:0000256" key="3">
    <source>
        <dbReference type="ARBA" id="ARBA00022989"/>
    </source>
</evidence>
<evidence type="ECO:0000256" key="1">
    <source>
        <dbReference type="ARBA" id="ARBA00004141"/>
    </source>
</evidence>
<feature type="domain" description="ABC-2 type transporter transmembrane" evidence="6">
    <location>
        <begin position="20"/>
        <end position="373"/>
    </location>
</feature>
<proteinExistence type="predicted"/>
<dbReference type="GeneID" id="301140987"/>
<gene>
    <name evidence="7" type="ORF">P9271_11600</name>
</gene>
<accession>A0ABU6NXX8</accession>
<evidence type="ECO:0000313" key="7">
    <source>
        <dbReference type="EMBL" id="MED4401962.1"/>
    </source>
</evidence>
<comment type="subcellular location">
    <subcellularLocation>
        <location evidence="1">Membrane</location>
        <topology evidence="1">Multi-pass membrane protein</topology>
    </subcellularLocation>
</comment>
<dbReference type="PANTHER" id="PTHR43077">
    <property type="entry name" value="TRANSPORT PERMEASE YVFS-RELATED"/>
    <property type="match status" value="1"/>
</dbReference>
<feature type="transmembrane region" description="Helical" evidence="5">
    <location>
        <begin position="12"/>
        <end position="32"/>
    </location>
</feature>
<feature type="transmembrane region" description="Helical" evidence="5">
    <location>
        <begin position="243"/>
        <end position="264"/>
    </location>
</feature>
<evidence type="ECO:0000313" key="8">
    <source>
        <dbReference type="Proteomes" id="UP001342826"/>
    </source>
</evidence>
<dbReference type="Gene3D" id="3.40.1710.10">
    <property type="entry name" value="abc type-2 transporter like domain"/>
    <property type="match status" value="1"/>
</dbReference>
<keyword evidence="8" id="KW-1185">Reference proteome</keyword>
<dbReference type="EMBL" id="JARTFS010000008">
    <property type="protein sequence ID" value="MED4401962.1"/>
    <property type="molecule type" value="Genomic_DNA"/>
</dbReference>
<evidence type="ECO:0000256" key="5">
    <source>
        <dbReference type="SAM" id="Phobius"/>
    </source>
</evidence>
<dbReference type="InterPro" id="IPR013525">
    <property type="entry name" value="ABC2_TM"/>
</dbReference>
<dbReference type="InterPro" id="IPR051328">
    <property type="entry name" value="T7SS_ABC-Transporter"/>
</dbReference>
<dbReference type="Proteomes" id="UP001342826">
    <property type="component" value="Unassembled WGS sequence"/>
</dbReference>